<protein>
    <submittedName>
        <fullName evidence="2">Helix-turn-helix transcriptional regulator</fullName>
    </submittedName>
</protein>
<sequence>MAKLVSMTTAEGVGMLIISLKTGVIHTVLKQHNLAHEGLAAALGITPDRLTRLAQGEAISQDLLARLAAISGMTLDELASVTTVKTAA</sequence>
<dbReference type="InterPro" id="IPR010982">
    <property type="entry name" value="Lambda_DNA-bd_dom_sf"/>
</dbReference>
<dbReference type="SMART" id="SM00530">
    <property type="entry name" value="HTH_XRE"/>
    <property type="match status" value="1"/>
</dbReference>
<evidence type="ECO:0000313" key="3">
    <source>
        <dbReference type="Proteomes" id="UP000442535"/>
    </source>
</evidence>
<dbReference type="CDD" id="cd00093">
    <property type="entry name" value="HTH_XRE"/>
    <property type="match status" value="1"/>
</dbReference>
<dbReference type="RefSeq" id="WP_154543030.1">
    <property type="nucleotide sequence ID" value="NZ_VUMY01000002.1"/>
</dbReference>
<accession>A0A7K0K0G3</accession>
<dbReference type="GO" id="GO:0003677">
    <property type="term" value="F:DNA binding"/>
    <property type="evidence" value="ECO:0007669"/>
    <property type="project" value="InterPro"/>
</dbReference>
<keyword evidence="3" id="KW-1185">Reference proteome</keyword>
<organism evidence="2 3">
    <name type="scientific">Mobiluncus porci</name>
    <dbReference type="NCBI Taxonomy" id="2652278"/>
    <lineage>
        <taxon>Bacteria</taxon>
        <taxon>Bacillati</taxon>
        <taxon>Actinomycetota</taxon>
        <taxon>Actinomycetes</taxon>
        <taxon>Actinomycetales</taxon>
        <taxon>Actinomycetaceae</taxon>
        <taxon>Mobiluncus</taxon>
    </lineage>
</organism>
<name>A0A7K0K0G3_9ACTO</name>
<reference evidence="2 3" key="1">
    <citation type="submission" date="2019-08" db="EMBL/GenBank/DDBJ databases">
        <title>In-depth cultivation of the pig gut microbiome towards novel bacterial diversity and tailored functional studies.</title>
        <authorList>
            <person name="Wylensek D."/>
            <person name="Hitch T.C.A."/>
            <person name="Clavel T."/>
        </authorList>
    </citation>
    <scope>NUCLEOTIDE SEQUENCE [LARGE SCALE GENOMIC DNA]</scope>
    <source>
        <strain evidence="2 3">RF-GAM-744-WT-7</strain>
    </source>
</reference>
<dbReference type="Pfam" id="PF01381">
    <property type="entry name" value="HTH_3"/>
    <property type="match status" value="1"/>
</dbReference>
<comment type="caution">
    <text evidence="2">The sequence shown here is derived from an EMBL/GenBank/DDBJ whole genome shotgun (WGS) entry which is preliminary data.</text>
</comment>
<dbReference type="AlphaFoldDB" id="A0A7K0K0G3"/>
<dbReference type="Proteomes" id="UP000442535">
    <property type="component" value="Unassembled WGS sequence"/>
</dbReference>
<proteinExistence type="predicted"/>
<evidence type="ECO:0000313" key="2">
    <source>
        <dbReference type="EMBL" id="MST48898.1"/>
    </source>
</evidence>
<dbReference type="EMBL" id="VUMY01000002">
    <property type="protein sequence ID" value="MST48898.1"/>
    <property type="molecule type" value="Genomic_DNA"/>
</dbReference>
<dbReference type="InterPro" id="IPR001387">
    <property type="entry name" value="Cro/C1-type_HTH"/>
</dbReference>
<dbReference type="SUPFAM" id="SSF47413">
    <property type="entry name" value="lambda repressor-like DNA-binding domains"/>
    <property type="match status" value="1"/>
</dbReference>
<dbReference type="Gene3D" id="1.10.260.40">
    <property type="entry name" value="lambda repressor-like DNA-binding domains"/>
    <property type="match status" value="1"/>
</dbReference>
<feature type="domain" description="HTH cro/C1-type" evidence="1">
    <location>
        <begin position="24"/>
        <end position="78"/>
    </location>
</feature>
<gene>
    <name evidence="2" type="ORF">FYJ63_01285</name>
</gene>
<evidence type="ECO:0000259" key="1">
    <source>
        <dbReference type="SMART" id="SM00530"/>
    </source>
</evidence>